<organism evidence="2 3">
    <name type="scientific">Protopolystoma xenopodis</name>
    <dbReference type="NCBI Taxonomy" id="117903"/>
    <lineage>
        <taxon>Eukaryota</taxon>
        <taxon>Metazoa</taxon>
        <taxon>Spiralia</taxon>
        <taxon>Lophotrochozoa</taxon>
        <taxon>Platyhelminthes</taxon>
        <taxon>Monogenea</taxon>
        <taxon>Polyopisthocotylea</taxon>
        <taxon>Polystomatidea</taxon>
        <taxon>Polystomatidae</taxon>
        <taxon>Protopolystoma</taxon>
    </lineage>
</organism>
<reference evidence="2" key="1">
    <citation type="submission" date="2018-11" db="EMBL/GenBank/DDBJ databases">
        <authorList>
            <consortium name="Pathogen Informatics"/>
        </authorList>
    </citation>
    <scope>NUCLEOTIDE SEQUENCE</scope>
</reference>
<evidence type="ECO:0000256" key="1">
    <source>
        <dbReference type="SAM" id="MobiDB-lite"/>
    </source>
</evidence>
<sequence length="74" mass="8155">MANPHANSRHSALSSPPMSPKSVSLQVGLVKSNHLNHRYQIPFAELLAYIMPPLFFPPACQLGPTKHQNRGLLV</sequence>
<dbReference type="AlphaFoldDB" id="A0A448WFC1"/>
<dbReference type="EMBL" id="CAAALY010008957">
    <property type="protein sequence ID" value="VEL10414.1"/>
    <property type="molecule type" value="Genomic_DNA"/>
</dbReference>
<keyword evidence="3" id="KW-1185">Reference proteome</keyword>
<gene>
    <name evidence="2" type="ORF">PXEA_LOCUS3854</name>
</gene>
<dbReference type="Proteomes" id="UP000784294">
    <property type="component" value="Unassembled WGS sequence"/>
</dbReference>
<evidence type="ECO:0000313" key="3">
    <source>
        <dbReference type="Proteomes" id="UP000784294"/>
    </source>
</evidence>
<comment type="caution">
    <text evidence="2">The sequence shown here is derived from an EMBL/GenBank/DDBJ whole genome shotgun (WGS) entry which is preliminary data.</text>
</comment>
<proteinExistence type="predicted"/>
<feature type="region of interest" description="Disordered" evidence="1">
    <location>
        <begin position="1"/>
        <end position="22"/>
    </location>
</feature>
<name>A0A448WFC1_9PLAT</name>
<accession>A0A448WFC1</accession>
<protein>
    <submittedName>
        <fullName evidence="2">Uncharacterized protein</fullName>
    </submittedName>
</protein>
<evidence type="ECO:0000313" key="2">
    <source>
        <dbReference type="EMBL" id="VEL10414.1"/>
    </source>
</evidence>